<evidence type="ECO:0000313" key="3">
    <source>
        <dbReference type="EMBL" id="MBB5831447.1"/>
    </source>
</evidence>
<keyword evidence="2" id="KW-0472">Membrane</keyword>
<dbReference type="Proteomes" id="UP000588158">
    <property type="component" value="Unassembled WGS sequence"/>
</dbReference>
<dbReference type="EMBL" id="JACHLZ010000001">
    <property type="protein sequence ID" value="MBB5831447.1"/>
    <property type="molecule type" value="Genomic_DNA"/>
</dbReference>
<evidence type="ECO:0000256" key="2">
    <source>
        <dbReference type="SAM" id="Phobius"/>
    </source>
</evidence>
<feature type="region of interest" description="Disordered" evidence="1">
    <location>
        <begin position="1"/>
        <end position="74"/>
    </location>
</feature>
<protein>
    <submittedName>
        <fullName evidence="3">Uncharacterized protein</fullName>
    </submittedName>
</protein>
<gene>
    <name evidence="3" type="ORF">HNR70_001260</name>
</gene>
<proteinExistence type="predicted"/>
<name>A0A841ABY0_9MICO</name>
<keyword evidence="4" id="KW-1185">Reference proteome</keyword>
<feature type="transmembrane region" description="Helical" evidence="2">
    <location>
        <begin position="113"/>
        <end position="138"/>
    </location>
</feature>
<comment type="caution">
    <text evidence="3">The sequence shown here is derived from an EMBL/GenBank/DDBJ whole genome shotgun (WGS) entry which is preliminary data.</text>
</comment>
<organism evidence="3 4">
    <name type="scientific">Brachybacterium aquaticum</name>
    <dbReference type="NCBI Taxonomy" id="1432564"/>
    <lineage>
        <taxon>Bacteria</taxon>
        <taxon>Bacillati</taxon>
        <taxon>Actinomycetota</taxon>
        <taxon>Actinomycetes</taxon>
        <taxon>Micrococcales</taxon>
        <taxon>Dermabacteraceae</taxon>
        <taxon>Brachybacterium</taxon>
    </lineage>
</organism>
<reference evidence="3 4" key="1">
    <citation type="submission" date="2020-08" db="EMBL/GenBank/DDBJ databases">
        <title>Sequencing the genomes of 1000 actinobacteria strains.</title>
        <authorList>
            <person name="Klenk H.-P."/>
        </authorList>
    </citation>
    <scope>NUCLEOTIDE SEQUENCE [LARGE SCALE GENOMIC DNA]</scope>
    <source>
        <strain evidence="3 4">DSM 28796</strain>
    </source>
</reference>
<dbReference type="RefSeq" id="WP_246375165.1">
    <property type="nucleotide sequence ID" value="NZ_JACHLZ010000001.1"/>
</dbReference>
<dbReference type="AlphaFoldDB" id="A0A841ABY0"/>
<sequence length="189" mass="20042">MTSQRPSFNPPPNWPEPPHDGWVPPADFRPSPAWGPVPAGWRLWRSDRPGTTGAAPLQDSEDVPASGARPRSRVEQYPVSVLNPGMWSQNHLQDEDYGFPPAKPRRHRPRLRLGLTITATALGLLLTAATVVMFVLLVDFAIEDLAGMLEGTAGSLSSAHIGSAGISTTGISTTVTALPEVGAAAPARG</sequence>
<evidence type="ECO:0000256" key="1">
    <source>
        <dbReference type="SAM" id="MobiDB-lite"/>
    </source>
</evidence>
<accession>A0A841ABY0</accession>
<keyword evidence="2" id="KW-0812">Transmembrane</keyword>
<keyword evidence="2" id="KW-1133">Transmembrane helix</keyword>
<evidence type="ECO:0000313" key="4">
    <source>
        <dbReference type="Proteomes" id="UP000588158"/>
    </source>
</evidence>